<gene>
    <name evidence="1" type="ORF">C0Q70_16327</name>
</gene>
<keyword evidence="2" id="KW-1185">Reference proteome</keyword>
<reference evidence="1 2" key="1">
    <citation type="submission" date="2018-04" db="EMBL/GenBank/DDBJ databases">
        <title>The genome of golden apple snail Pomacea canaliculata provides insight into stress tolerance and invasive adaptation.</title>
        <authorList>
            <person name="Liu C."/>
            <person name="Liu B."/>
            <person name="Ren Y."/>
            <person name="Zhang Y."/>
            <person name="Wang H."/>
            <person name="Li S."/>
            <person name="Jiang F."/>
            <person name="Yin L."/>
            <person name="Zhang G."/>
            <person name="Qian W."/>
            <person name="Fan W."/>
        </authorList>
    </citation>
    <scope>NUCLEOTIDE SEQUENCE [LARGE SCALE GENOMIC DNA]</scope>
    <source>
        <strain evidence="1">SZHN2017</strain>
        <tissue evidence="1">Muscle</tissue>
    </source>
</reference>
<name>A0A2T7NPG2_POMCA</name>
<evidence type="ECO:0000313" key="1">
    <source>
        <dbReference type="EMBL" id="PVD23065.1"/>
    </source>
</evidence>
<protein>
    <submittedName>
        <fullName evidence="1">Uncharacterized protein</fullName>
    </submittedName>
</protein>
<dbReference type="AlphaFoldDB" id="A0A2T7NPG2"/>
<proteinExistence type="predicted"/>
<sequence>MGVLTTFSYEERERKEATGGARVAHLPVRASAVVSGKTLASFSPTAERWQHMRRTPLLTARFPSRAAAWLDDNDVAPVLVNSLSVKS</sequence>
<dbReference type="EMBL" id="PZQS01000010">
    <property type="protein sequence ID" value="PVD23065.1"/>
    <property type="molecule type" value="Genomic_DNA"/>
</dbReference>
<organism evidence="1 2">
    <name type="scientific">Pomacea canaliculata</name>
    <name type="common">Golden apple snail</name>
    <dbReference type="NCBI Taxonomy" id="400727"/>
    <lineage>
        <taxon>Eukaryota</taxon>
        <taxon>Metazoa</taxon>
        <taxon>Spiralia</taxon>
        <taxon>Lophotrochozoa</taxon>
        <taxon>Mollusca</taxon>
        <taxon>Gastropoda</taxon>
        <taxon>Caenogastropoda</taxon>
        <taxon>Architaenioglossa</taxon>
        <taxon>Ampullarioidea</taxon>
        <taxon>Ampullariidae</taxon>
        <taxon>Pomacea</taxon>
    </lineage>
</organism>
<comment type="caution">
    <text evidence="1">The sequence shown here is derived from an EMBL/GenBank/DDBJ whole genome shotgun (WGS) entry which is preliminary data.</text>
</comment>
<accession>A0A2T7NPG2</accession>
<evidence type="ECO:0000313" key="2">
    <source>
        <dbReference type="Proteomes" id="UP000245119"/>
    </source>
</evidence>
<dbReference type="Proteomes" id="UP000245119">
    <property type="component" value="Linkage Group LG10"/>
</dbReference>